<name>A0A5D0MHI2_9BACT</name>
<dbReference type="AlphaFoldDB" id="A0A5D0MHI2"/>
<dbReference type="GO" id="GO:0016603">
    <property type="term" value="F:glutaminyl-peptide cyclotransferase activity"/>
    <property type="evidence" value="ECO:0007669"/>
    <property type="project" value="TreeGrafter"/>
</dbReference>
<comment type="caution">
    <text evidence="5">The sequence shown here is derived from an EMBL/GenBank/DDBJ whole genome shotgun (WGS) entry which is preliminary data.</text>
</comment>
<keyword evidence="2" id="KW-0012">Acyltransferase</keyword>
<evidence type="ECO:0000313" key="5">
    <source>
        <dbReference type="EMBL" id="TYB31073.1"/>
    </source>
</evidence>
<evidence type="ECO:0000259" key="4">
    <source>
        <dbReference type="Pfam" id="PF04389"/>
    </source>
</evidence>
<keyword evidence="6" id="KW-1185">Reference proteome</keyword>
<reference evidence="5" key="1">
    <citation type="submission" date="2019-08" db="EMBL/GenBank/DDBJ databases">
        <title>Genomic characterization of a novel candidate phylum (ARYD3) from a high temperature, high salinity tertiary oil reservoir in north central Oklahoma, USA.</title>
        <authorList>
            <person name="Youssef N.H."/>
            <person name="Yadav A."/>
            <person name="Elshahed M.S."/>
        </authorList>
    </citation>
    <scope>NUCLEOTIDE SEQUENCE [LARGE SCALE GENOMIC DNA]</scope>
    <source>
        <strain evidence="5">ARYD3</strain>
    </source>
</reference>
<sequence>MNYFISKRKNKIRRLSFFFLGIMAITINFIYAGTLENYFDELVDKSPHPPGSKNHLLVKKYLKKQLKKNNAVIEEQLFQYDNPYIGLTNGYNIIAFYRGNSDENIVFCSHWDTRPAADKEKNPNLKKKPIVGANDGNSSTAVLLKLSEYLNNLNNLKHNVYLLFFDAEDSGKRSKDYCLGSKYFVNNYNKIKIKYGILIDMIGDKNLVIEREGFSDLYASKLTDSIWRVAKEELGYSFFKDKVGYYVMDDHYYFLKKNIPVVNIIDFDYKHWHKLSDTKENCSVNNMKKILNLLKYIVNNPEKIKISK</sequence>
<evidence type="ECO:0000313" key="6">
    <source>
        <dbReference type="Proteomes" id="UP000324143"/>
    </source>
</evidence>
<dbReference type="InterPro" id="IPR040234">
    <property type="entry name" value="QC/QCL"/>
</dbReference>
<protein>
    <submittedName>
        <fullName evidence="5">M28 family peptidase</fullName>
    </submittedName>
</protein>
<dbReference type="PANTHER" id="PTHR12283">
    <property type="entry name" value="GLUTAMINYL-PEPTIDE CYCLOTRANSFERASE"/>
    <property type="match status" value="1"/>
</dbReference>
<dbReference type="Gene3D" id="3.40.630.10">
    <property type="entry name" value="Zn peptidases"/>
    <property type="match status" value="1"/>
</dbReference>
<evidence type="ECO:0000256" key="3">
    <source>
        <dbReference type="SAM" id="Phobius"/>
    </source>
</evidence>
<gene>
    <name evidence="5" type="ORF">FXF47_05820</name>
</gene>
<dbReference type="PANTHER" id="PTHR12283:SF6">
    <property type="entry name" value="GLUTAMINYL-PEPTIDE CYCLOTRANSFERASE-RELATED"/>
    <property type="match status" value="1"/>
</dbReference>
<feature type="domain" description="Peptidase M28" evidence="4">
    <location>
        <begin position="92"/>
        <end position="295"/>
    </location>
</feature>
<dbReference type="InterPro" id="IPR007484">
    <property type="entry name" value="Peptidase_M28"/>
</dbReference>
<dbReference type="GO" id="GO:0008270">
    <property type="term" value="F:zinc ion binding"/>
    <property type="evidence" value="ECO:0007669"/>
    <property type="project" value="TreeGrafter"/>
</dbReference>
<keyword evidence="3" id="KW-1133">Transmembrane helix</keyword>
<evidence type="ECO:0000256" key="1">
    <source>
        <dbReference type="ARBA" id="ARBA00022679"/>
    </source>
</evidence>
<dbReference type="Proteomes" id="UP000324143">
    <property type="component" value="Unassembled WGS sequence"/>
</dbReference>
<keyword evidence="3" id="KW-0812">Transmembrane</keyword>
<organism evidence="5 6">
    <name type="scientific">Candidatus Mcinerneyibacterium aminivorans</name>
    <dbReference type="NCBI Taxonomy" id="2703815"/>
    <lineage>
        <taxon>Bacteria</taxon>
        <taxon>Candidatus Macinerneyibacteriota</taxon>
        <taxon>Candidatus Mcinerneyibacteria</taxon>
        <taxon>Candidatus Mcinerneyibacteriales</taxon>
        <taxon>Candidatus Mcinerneyibacteriaceae</taxon>
        <taxon>Candidatus Mcinerneyibacterium</taxon>
    </lineage>
</organism>
<feature type="transmembrane region" description="Helical" evidence="3">
    <location>
        <begin position="12"/>
        <end position="31"/>
    </location>
</feature>
<dbReference type="Pfam" id="PF04389">
    <property type="entry name" value="Peptidase_M28"/>
    <property type="match status" value="1"/>
</dbReference>
<proteinExistence type="predicted"/>
<dbReference type="EMBL" id="VSIX01000056">
    <property type="protein sequence ID" value="TYB31073.1"/>
    <property type="molecule type" value="Genomic_DNA"/>
</dbReference>
<keyword evidence="1" id="KW-0808">Transferase</keyword>
<dbReference type="SUPFAM" id="SSF53187">
    <property type="entry name" value="Zn-dependent exopeptidases"/>
    <property type="match status" value="1"/>
</dbReference>
<evidence type="ECO:0000256" key="2">
    <source>
        <dbReference type="ARBA" id="ARBA00023315"/>
    </source>
</evidence>
<accession>A0A5D0MHI2</accession>
<keyword evidence="3" id="KW-0472">Membrane</keyword>